<evidence type="ECO:0000313" key="1">
    <source>
        <dbReference type="EMBL" id="CVL06818.1"/>
    </source>
</evidence>
<dbReference type="EMBL" id="FCQH01000018">
    <property type="protein sequence ID" value="CVL06818.1"/>
    <property type="molecule type" value="Genomic_DNA"/>
</dbReference>
<dbReference type="Proteomes" id="UP000184255">
    <property type="component" value="Unassembled WGS sequence"/>
</dbReference>
<proteinExistence type="predicted"/>
<dbReference type="VEuPathDB" id="FungiDB:FMAN_11914"/>
<protein>
    <submittedName>
        <fullName evidence="1">Uncharacterized protein</fullName>
    </submittedName>
</protein>
<name>A0A1L7U7U3_FUSMA</name>
<dbReference type="GeneID" id="65091164"/>
<evidence type="ECO:0000313" key="2">
    <source>
        <dbReference type="Proteomes" id="UP000184255"/>
    </source>
</evidence>
<gene>
    <name evidence="1" type="ORF">FMAN_11914</name>
</gene>
<keyword evidence="2" id="KW-1185">Reference proteome</keyword>
<comment type="caution">
    <text evidence="1">The sequence shown here is derived from an EMBL/GenBank/DDBJ whole genome shotgun (WGS) entry which is preliminary data.</text>
</comment>
<sequence>MANNEASVSTPTSAARARWQIAIAEHTKYEGFRNRIRSFLLNLNNMIQSLQTNSRNAGPDTDLGKSMAALSQEMFVKTRDMDRAITELNNVYTEFDVRKPIVEAYLGLGSGSAVGTLPETLVALRYLERFEIGNARLKQMWDGLMACSRRAHMLSHVNRR</sequence>
<accession>A0A1L7U7U3</accession>
<dbReference type="AlphaFoldDB" id="A0A1L7U7U3"/>
<dbReference type="RefSeq" id="XP_041690099.1">
    <property type="nucleotide sequence ID" value="XM_041824639.1"/>
</dbReference>
<organism evidence="1 2">
    <name type="scientific">Fusarium mangiferae</name>
    <name type="common">Mango malformation disease fungus</name>
    <dbReference type="NCBI Taxonomy" id="192010"/>
    <lineage>
        <taxon>Eukaryota</taxon>
        <taxon>Fungi</taxon>
        <taxon>Dikarya</taxon>
        <taxon>Ascomycota</taxon>
        <taxon>Pezizomycotina</taxon>
        <taxon>Sordariomycetes</taxon>
        <taxon>Hypocreomycetidae</taxon>
        <taxon>Hypocreales</taxon>
        <taxon>Nectriaceae</taxon>
        <taxon>Fusarium</taxon>
        <taxon>Fusarium fujikuroi species complex</taxon>
    </lineage>
</organism>
<reference evidence="2" key="1">
    <citation type="journal article" date="2016" name="Genome Biol. Evol.">
        <title>Comparative 'omics' of the Fusarium fujikuroi species complex highlights differences in genetic potential and metabolite synthesis.</title>
        <authorList>
            <person name="Niehaus E.-M."/>
            <person name="Muensterkoetter M."/>
            <person name="Proctor R.H."/>
            <person name="Brown D.W."/>
            <person name="Sharon A."/>
            <person name="Idan Y."/>
            <person name="Oren-Young L."/>
            <person name="Sieber C.M."/>
            <person name="Novak O."/>
            <person name="Pencik A."/>
            <person name="Tarkowska D."/>
            <person name="Hromadova K."/>
            <person name="Freeman S."/>
            <person name="Maymon M."/>
            <person name="Elazar M."/>
            <person name="Youssef S.A."/>
            <person name="El-Shabrawy E.S.M."/>
            <person name="Shalaby A.B.A."/>
            <person name="Houterman P."/>
            <person name="Brock N.L."/>
            <person name="Burkhardt I."/>
            <person name="Tsavkelova E.A."/>
            <person name="Dickschat J.S."/>
            <person name="Galuszka P."/>
            <person name="Gueldener U."/>
            <person name="Tudzynski B."/>
        </authorList>
    </citation>
    <scope>NUCLEOTIDE SEQUENCE [LARGE SCALE GENOMIC DNA]</scope>
    <source>
        <strain evidence="2">MRC7560</strain>
    </source>
</reference>